<comment type="caution">
    <text evidence="2">The sequence shown here is derived from an EMBL/GenBank/DDBJ whole genome shotgun (WGS) entry which is preliminary data.</text>
</comment>
<name>A0AAV4TMP5_9ARAC</name>
<dbReference type="EMBL" id="BPLQ01010026">
    <property type="protein sequence ID" value="GIY47878.1"/>
    <property type="molecule type" value="Genomic_DNA"/>
</dbReference>
<protein>
    <submittedName>
        <fullName evidence="2">Uncharacterized protein</fullName>
    </submittedName>
</protein>
<dbReference type="AlphaFoldDB" id="A0AAV4TMP5"/>
<reference evidence="2 3" key="1">
    <citation type="submission" date="2021-06" db="EMBL/GenBank/DDBJ databases">
        <title>Caerostris darwini draft genome.</title>
        <authorList>
            <person name="Kono N."/>
            <person name="Arakawa K."/>
        </authorList>
    </citation>
    <scope>NUCLEOTIDE SEQUENCE [LARGE SCALE GENOMIC DNA]</scope>
</reference>
<sequence length="84" mass="9355">MSRVQSEKCQSVAKIIIWRGATRVLSPRGHSLSEAAHVQNSAARLDSRENKRGMSSVNGADLFIHDHLLMARKLMERTNINSSP</sequence>
<organism evidence="2 3">
    <name type="scientific">Caerostris darwini</name>
    <dbReference type="NCBI Taxonomy" id="1538125"/>
    <lineage>
        <taxon>Eukaryota</taxon>
        <taxon>Metazoa</taxon>
        <taxon>Ecdysozoa</taxon>
        <taxon>Arthropoda</taxon>
        <taxon>Chelicerata</taxon>
        <taxon>Arachnida</taxon>
        <taxon>Araneae</taxon>
        <taxon>Araneomorphae</taxon>
        <taxon>Entelegynae</taxon>
        <taxon>Araneoidea</taxon>
        <taxon>Araneidae</taxon>
        <taxon>Caerostris</taxon>
    </lineage>
</organism>
<proteinExistence type="predicted"/>
<feature type="region of interest" description="Disordered" evidence="1">
    <location>
        <begin position="29"/>
        <end position="53"/>
    </location>
</feature>
<evidence type="ECO:0000256" key="1">
    <source>
        <dbReference type="SAM" id="MobiDB-lite"/>
    </source>
</evidence>
<evidence type="ECO:0000313" key="2">
    <source>
        <dbReference type="EMBL" id="GIY47878.1"/>
    </source>
</evidence>
<gene>
    <name evidence="2" type="ORF">CDAR_268221</name>
</gene>
<dbReference type="Proteomes" id="UP001054837">
    <property type="component" value="Unassembled WGS sequence"/>
</dbReference>
<keyword evidence="3" id="KW-1185">Reference proteome</keyword>
<accession>A0AAV4TMP5</accession>
<evidence type="ECO:0000313" key="3">
    <source>
        <dbReference type="Proteomes" id="UP001054837"/>
    </source>
</evidence>